<gene>
    <name evidence="1" type="ORF">RI543_000902</name>
</gene>
<comment type="caution">
    <text evidence="1">The sequence shown here is derived from an EMBL/GenBank/DDBJ whole genome shotgun (WGS) entry which is preliminary data.</text>
</comment>
<dbReference type="AlphaFoldDB" id="A0AAN7W5K8"/>
<keyword evidence="2" id="KW-1185">Reference proteome</keyword>
<dbReference type="Proteomes" id="UP001306508">
    <property type="component" value="Unassembled WGS sequence"/>
</dbReference>
<name>A0AAN7W5K8_9SACH</name>
<evidence type="ECO:0000313" key="1">
    <source>
        <dbReference type="EMBL" id="KAK5781716.1"/>
    </source>
</evidence>
<evidence type="ECO:0000313" key="2">
    <source>
        <dbReference type="Proteomes" id="UP001306508"/>
    </source>
</evidence>
<dbReference type="CDD" id="cd02024">
    <property type="entry name" value="NRK1"/>
    <property type="match status" value="1"/>
</dbReference>
<proteinExistence type="predicted"/>
<dbReference type="InterPro" id="IPR027417">
    <property type="entry name" value="P-loop_NTPase"/>
</dbReference>
<accession>A0AAN7W5K8</accession>
<dbReference type="EMBL" id="JAWIZZ010000031">
    <property type="protein sequence ID" value="KAK5781716.1"/>
    <property type="molecule type" value="Genomic_DNA"/>
</dbReference>
<dbReference type="Gene3D" id="3.40.50.300">
    <property type="entry name" value="P-loop containing nucleotide triphosphate hydrolases"/>
    <property type="match status" value="1"/>
</dbReference>
<dbReference type="PANTHER" id="PTHR10285">
    <property type="entry name" value="URIDINE KINASE"/>
    <property type="match status" value="1"/>
</dbReference>
<dbReference type="SUPFAM" id="SSF52540">
    <property type="entry name" value="P-loop containing nucleoside triphosphate hydrolases"/>
    <property type="match status" value="1"/>
</dbReference>
<reference evidence="2" key="1">
    <citation type="submission" date="2023-07" db="EMBL/GenBank/DDBJ databases">
        <title>A draft genome of Kazachstania heterogenica Y-27499.</title>
        <authorList>
            <person name="Donic C."/>
            <person name="Kralova J.S."/>
            <person name="Fidel L."/>
            <person name="Ben-Dor S."/>
            <person name="Jung S."/>
        </authorList>
    </citation>
    <scope>NUCLEOTIDE SEQUENCE [LARGE SCALE GENOMIC DNA]</scope>
    <source>
        <strain evidence="2">Y27499</strain>
    </source>
</reference>
<protein>
    <submittedName>
        <fullName evidence="1">Uncharacterized protein</fullName>
    </submittedName>
</protein>
<organism evidence="1 2">
    <name type="scientific">Arxiozyma heterogenica</name>
    <dbReference type="NCBI Taxonomy" id="278026"/>
    <lineage>
        <taxon>Eukaryota</taxon>
        <taxon>Fungi</taxon>
        <taxon>Dikarya</taxon>
        <taxon>Ascomycota</taxon>
        <taxon>Saccharomycotina</taxon>
        <taxon>Saccharomycetes</taxon>
        <taxon>Saccharomycetales</taxon>
        <taxon>Saccharomycetaceae</taxon>
        <taxon>Arxiozyma</taxon>
    </lineage>
</organism>
<sequence length="243" mass="28019">MTRNKKVVLVGLSGCSSSGKTTIAKLTSNLIDRSILIHEDDFFKHDDQIPINPKYNIANWDSPEALDLSLFSKELDHIRETGQTKTELIHNNNVDDLDKFQINPSILDQIRLKYSNIDSNLRIVIADGFMLFNDDDIRSKFDIKLLIRAPYEQLKKRRAARNGYQTLDSFWVDPPYYFDEFVYKSYSDTHGPLFINNDVEGQLDPIRSSDIKDFMNSDDVSIDNTLEWVCNQIVASCQQLSQE</sequence>